<feature type="compositionally biased region" description="Basic and acidic residues" evidence="5">
    <location>
        <begin position="242"/>
        <end position="257"/>
    </location>
</feature>
<evidence type="ECO:0000256" key="3">
    <source>
        <dbReference type="ARBA" id="ARBA00023172"/>
    </source>
</evidence>
<dbReference type="GO" id="GO:0045002">
    <property type="term" value="P:double-strand break repair via single-strand annealing"/>
    <property type="evidence" value="ECO:0007669"/>
    <property type="project" value="TreeGrafter"/>
</dbReference>
<dbReference type="Gene3D" id="3.30.390.80">
    <property type="entry name" value="DNA repair protein Rad52/59/22"/>
    <property type="match status" value="1"/>
</dbReference>
<protein>
    <recommendedName>
        <fullName evidence="8">DNA repair protein RAD52 homolog</fullName>
    </recommendedName>
</protein>
<keyword evidence="7" id="KW-1185">Reference proteome</keyword>
<evidence type="ECO:0000256" key="4">
    <source>
        <dbReference type="ARBA" id="ARBA00023204"/>
    </source>
</evidence>
<evidence type="ECO:0000256" key="5">
    <source>
        <dbReference type="SAM" id="MobiDB-lite"/>
    </source>
</evidence>
<dbReference type="OrthoDB" id="206565at2759"/>
<dbReference type="Proteomes" id="UP000005205">
    <property type="component" value="Unassembled WGS sequence"/>
</dbReference>
<dbReference type="STRING" id="12957.A0A158NCJ6"/>
<evidence type="ECO:0008006" key="8">
    <source>
        <dbReference type="Google" id="ProtNLM"/>
    </source>
</evidence>
<keyword evidence="3" id="KW-0233">DNA recombination</keyword>
<feature type="region of interest" description="Disordered" evidence="5">
    <location>
        <begin position="208"/>
        <end position="270"/>
    </location>
</feature>
<dbReference type="KEGG" id="acep:105618322"/>
<dbReference type="GO" id="GO:0005634">
    <property type="term" value="C:nucleus"/>
    <property type="evidence" value="ECO:0007669"/>
    <property type="project" value="TreeGrafter"/>
</dbReference>
<reference evidence="7" key="1">
    <citation type="journal article" date="2011" name="PLoS Genet.">
        <title>The genome sequence of the leaf-cutter ant Atta cephalotes reveals insights into its obligate symbiotic lifestyle.</title>
        <authorList>
            <person name="Suen G."/>
            <person name="Teiling C."/>
            <person name="Li L."/>
            <person name="Holt C."/>
            <person name="Abouheif E."/>
            <person name="Bornberg-Bauer E."/>
            <person name="Bouffard P."/>
            <person name="Caldera E.J."/>
            <person name="Cash E."/>
            <person name="Cavanaugh A."/>
            <person name="Denas O."/>
            <person name="Elhaik E."/>
            <person name="Fave M.J."/>
            <person name="Gadau J."/>
            <person name="Gibson J.D."/>
            <person name="Graur D."/>
            <person name="Grubbs K.J."/>
            <person name="Hagen D.E."/>
            <person name="Harkins T.T."/>
            <person name="Helmkampf M."/>
            <person name="Hu H."/>
            <person name="Johnson B.R."/>
            <person name="Kim J."/>
            <person name="Marsh S.E."/>
            <person name="Moeller J.A."/>
            <person name="Munoz-Torres M.C."/>
            <person name="Murphy M.C."/>
            <person name="Naughton M.C."/>
            <person name="Nigam S."/>
            <person name="Overson R."/>
            <person name="Rajakumar R."/>
            <person name="Reese J.T."/>
            <person name="Scott J.J."/>
            <person name="Smith C.R."/>
            <person name="Tao S."/>
            <person name="Tsutsui N.D."/>
            <person name="Viljakainen L."/>
            <person name="Wissler L."/>
            <person name="Yandell M.D."/>
            <person name="Zimmer F."/>
            <person name="Taylor J."/>
            <person name="Slater S.C."/>
            <person name="Clifton S.W."/>
            <person name="Warren W.C."/>
            <person name="Elsik C.G."/>
            <person name="Smith C.D."/>
            <person name="Weinstock G.M."/>
            <person name="Gerardo N.M."/>
            <person name="Currie C.R."/>
        </authorList>
    </citation>
    <scope>NUCLEOTIDE SEQUENCE [LARGE SCALE GENOMIC DNA]</scope>
</reference>
<sequence>MYNGHEYLSCIKINTSKQIAMKNTHEKAESMDLTAEHRNLILTANKVFGEDKWSHTVVNQTLDFVEIIGAKCCTGCVSFVKVQLENGNFHEDIGYYSAEESTKGLSIHNARIGSAVNALRRVLLSFGDKIEKELQQLQKQIDFKQANNIQKSVIQSDEQIPDKSNVSIKAPVSYVQQTECTSESQPNKSTNQLIKAPSLESTVNIFETNQSSSTNVQLDEPSSKKKNSIQEKLRQERKRKQMEKQMEFKRRMMEKEGLVFTNDNKPNPKY</sequence>
<dbReference type="InterPro" id="IPR041247">
    <property type="entry name" value="Rad52_fam"/>
</dbReference>
<gene>
    <name evidence="6" type="primary">105618322</name>
</gene>
<evidence type="ECO:0000313" key="6">
    <source>
        <dbReference type="EnsemblMetazoa" id="XP_012055254.1"/>
    </source>
</evidence>
<dbReference type="PANTHER" id="PTHR12132">
    <property type="entry name" value="DNA REPAIR AND RECOMBINATION PROTEIN RAD52, RAD59"/>
    <property type="match status" value="1"/>
</dbReference>
<dbReference type="GO" id="GO:0000724">
    <property type="term" value="P:double-strand break repair via homologous recombination"/>
    <property type="evidence" value="ECO:0007669"/>
    <property type="project" value="TreeGrafter"/>
</dbReference>
<evidence type="ECO:0000256" key="1">
    <source>
        <dbReference type="ARBA" id="ARBA00006638"/>
    </source>
</evidence>
<dbReference type="GO" id="GO:0006312">
    <property type="term" value="P:mitotic recombination"/>
    <property type="evidence" value="ECO:0007669"/>
    <property type="project" value="TreeGrafter"/>
</dbReference>
<dbReference type="InterPro" id="IPR042525">
    <property type="entry name" value="Rad52_Rad59_Rad22_sf"/>
</dbReference>
<accession>A0A158NCJ6</accession>
<feature type="compositionally biased region" description="Polar residues" evidence="5">
    <location>
        <begin position="261"/>
        <end position="270"/>
    </location>
</feature>
<dbReference type="EnsemblMetazoa" id="XM_012199864.1">
    <property type="protein sequence ID" value="XP_012055254.1"/>
    <property type="gene ID" value="LOC105618322"/>
</dbReference>
<organism evidence="6 7">
    <name type="scientific">Atta cephalotes</name>
    <name type="common">Leafcutter ant</name>
    <dbReference type="NCBI Taxonomy" id="12957"/>
    <lineage>
        <taxon>Eukaryota</taxon>
        <taxon>Metazoa</taxon>
        <taxon>Ecdysozoa</taxon>
        <taxon>Arthropoda</taxon>
        <taxon>Hexapoda</taxon>
        <taxon>Insecta</taxon>
        <taxon>Pterygota</taxon>
        <taxon>Neoptera</taxon>
        <taxon>Endopterygota</taxon>
        <taxon>Hymenoptera</taxon>
        <taxon>Apocrita</taxon>
        <taxon>Aculeata</taxon>
        <taxon>Formicoidea</taxon>
        <taxon>Formicidae</taxon>
        <taxon>Myrmicinae</taxon>
        <taxon>Atta</taxon>
    </lineage>
</organism>
<dbReference type="InParanoid" id="A0A158NCJ6"/>
<dbReference type="EMBL" id="ADTU01011943">
    <property type="status" value="NOT_ANNOTATED_CDS"/>
    <property type="molecule type" value="Genomic_DNA"/>
</dbReference>
<evidence type="ECO:0000313" key="7">
    <source>
        <dbReference type="Proteomes" id="UP000005205"/>
    </source>
</evidence>
<dbReference type="InterPro" id="IPR007232">
    <property type="entry name" value="Rad52_Rad59_Rad22"/>
</dbReference>
<proteinExistence type="inferred from homology"/>
<dbReference type="Pfam" id="PF04098">
    <property type="entry name" value="Rad52_Rad22"/>
    <property type="match status" value="1"/>
</dbReference>
<dbReference type="AlphaFoldDB" id="A0A158NCJ6"/>
<name>A0A158NCJ6_ATTCE</name>
<feature type="compositionally biased region" description="Polar residues" evidence="5">
    <location>
        <begin position="208"/>
        <end position="217"/>
    </location>
</feature>
<comment type="similarity">
    <text evidence="1">Belongs to the RAD52 family.</text>
</comment>
<evidence type="ECO:0000256" key="2">
    <source>
        <dbReference type="ARBA" id="ARBA00022763"/>
    </source>
</evidence>
<dbReference type="PANTHER" id="PTHR12132:SF1">
    <property type="entry name" value="DNA REPAIR PROTEIN RAD52 HOMOLOG"/>
    <property type="match status" value="1"/>
</dbReference>
<reference evidence="6" key="2">
    <citation type="submission" date="2016-04" db="UniProtKB">
        <authorList>
            <consortium name="EnsemblMetazoa"/>
        </authorList>
    </citation>
    <scope>IDENTIFICATION</scope>
</reference>
<dbReference type="EMBL" id="ADTU01011944">
    <property type="status" value="NOT_ANNOTATED_CDS"/>
    <property type="molecule type" value="Genomic_DNA"/>
</dbReference>
<dbReference type="SUPFAM" id="SSF54768">
    <property type="entry name" value="dsRNA-binding domain-like"/>
    <property type="match status" value="1"/>
</dbReference>
<keyword evidence="2" id="KW-0227">DNA damage</keyword>
<keyword evidence="4" id="KW-0234">DNA repair</keyword>